<evidence type="ECO:0000313" key="3">
    <source>
        <dbReference type="EMBL" id="MBB3111348.1"/>
    </source>
</evidence>
<name>A0A7W5AYY1_9BACL</name>
<dbReference type="Pfam" id="PF12010">
    <property type="entry name" value="DUF3502"/>
    <property type="match status" value="1"/>
</dbReference>
<reference evidence="3 4" key="1">
    <citation type="submission" date="2020-08" db="EMBL/GenBank/DDBJ databases">
        <title>Genomic Encyclopedia of Type Strains, Phase III (KMG-III): the genomes of soil and plant-associated and newly described type strains.</title>
        <authorList>
            <person name="Whitman W."/>
        </authorList>
    </citation>
    <scope>NUCLEOTIDE SEQUENCE [LARGE SCALE GENOMIC DNA]</scope>
    <source>
        <strain evidence="3 4">CECT 5862</strain>
    </source>
</reference>
<comment type="caution">
    <text evidence="3">The sequence shown here is derived from an EMBL/GenBank/DDBJ whole genome shotgun (WGS) entry which is preliminary data.</text>
</comment>
<protein>
    <submittedName>
        <fullName evidence="3">Putative aldouronate transport system substrate-binding protein</fullName>
    </submittedName>
</protein>
<dbReference type="AlphaFoldDB" id="A0A7W5AYY1"/>
<dbReference type="PANTHER" id="PTHR43649">
    <property type="entry name" value="ARABINOSE-BINDING PROTEIN-RELATED"/>
    <property type="match status" value="1"/>
</dbReference>
<organism evidence="3 4">
    <name type="scientific">Paenibacillus phyllosphaerae</name>
    <dbReference type="NCBI Taxonomy" id="274593"/>
    <lineage>
        <taxon>Bacteria</taxon>
        <taxon>Bacillati</taxon>
        <taxon>Bacillota</taxon>
        <taxon>Bacilli</taxon>
        <taxon>Bacillales</taxon>
        <taxon>Paenibacillaceae</taxon>
        <taxon>Paenibacillus</taxon>
    </lineage>
</organism>
<evidence type="ECO:0000256" key="1">
    <source>
        <dbReference type="SAM" id="SignalP"/>
    </source>
</evidence>
<evidence type="ECO:0000313" key="4">
    <source>
        <dbReference type="Proteomes" id="UP000570361"/>
    </source>
</evidence>
<accession>A0A7W5AYY1</accession>
<evidence type="ECO:0000259" key="2">
    <source>
        <dbReference type="Pfam" id="PF12010"/>
    </source>
</evidence>
<dbReference type="Pfam" id="PF01547">
    <property type="entry name" value="SBP_bac_1"/>
    <property type="match status" value="1"/>
</dbReference>
<dbReference type="EMBL" id="JACHXK010000007">
    <property type="protein sequence ID" value="MBB3111348.1"/>
    <property type="molecule type" value="Genomic_DNA"/>
</dbReference>
<feature type="domain" description="DUF3502" evidence="2">
    <location>
        <begin position="429"/>
        <end position="494"/>
    </location>
</feature>
<keyword evidence="4" id="KW-1185">Reference proteome</keyword>
<dbReference type="PANTHER" id="PTHR43649:SF17">
    <property type="entry name" value="ABC TRANSPORTER SOLUTE BINDING PROTEIN-SUGAR TRANSPORT"/>
    <property type="match status" value="1"/>
</dbReference>
<keyword evidence="1" id="KW-0732">Signal</keyword>
<dbReference type="Proteomes" id="UP000570361">
    <property type="component" value="Unassembled WGS sequence"/>
</dbReference>
<dbReference type="InterPro" id="IPR022627">
    <property type="entry name" value="DUF3502"/>
</dbReference>
<feature type="signal peptide" evidence="1">
    <location>
        <begin position="1"/>
        <end position="30"/>
    </location>
</feature>
<dbReference type="RefSeq" id="WP_183601237.1">
    <property type="nucleotide sequence ID" value="NZ_JACHXK010000007.1"/>
</dbReference>
<dbReference type="SUPFAM" id="SSF53850">
    <property type="entry name" value="Periplasmic binding protein-like II"/>
    <property type="match status" value="1"/>
</dbReference>
<sequence length="497" mass="53466">MGMKWTTPAKSATILLAAAIGLAACGNAEGEPKSNGGGNQSAPNKTYEVVMTYPAFGDVTDVQAVQDAISAITAEKVGATVKLVPVNGSNYANQLNLMLSGSEKLDLAYTSVWFGFESQVSRGQLLPMDEPLAASGKGILETVPEATAEAGKIKGETYGIPSMKAWALSPSLVMRKDLLDKHGIDTTGLKTWSDADSVLQVIKDKEPGVAPMVSYTAQETPGTAMLYFDPLGTAPGVLEFEGTDYAVEEITATDAFANMAALMKQWFDKGYFNKDIATTQETGSSLIKAGKAFSFIRNINDCYTESVAAGAELVCVPLESSYMTRNSVASNMMSLARNSENPEKAIQVLDLLYTDEAVINLFTNGIEGKHYVKSTDGLIAKPEGVERTGYDSNQYAVGNNFLSYVWTGNAPDIWKQLQALNESAVKSRAMGFSFDINPVKAQIASVTNVQNQYDAGFQTGISDPAELAVYREKLKQAGIEKIVAEKQKQLDEWLDTK</sequence>
<feature type="chain" id="PRO_5030518084" evidence="1">
    <location>
        <begin position="31"/>
        <end position="497"/>
    </location>
</feature>
<dbReference type="Gene3D" id="3.40.190.10">
    <property type="entry name" value="Periplasmic binding protein-like II"/>
    <property type="match status" value="2"/>
</dbReference>
<dbReference type="PROSITE" id="PS51257">
    <property type="entry name" value="PROKAR_LIPOPROTEIN"/>
    <property type="match status" value="1"/>
</dbReference>
<gene>
    <name evidence="3" type="ORF">FHS18_003416</name>
</gene>
<proteinExistence type="predicted"/>
<dbReference type="InterPro" id="IPR050490">
    <property type="entry name" value="Bact_solute-bd_prot1"/>
</dbReference>
<dbReference type="InterPro" id="IPR006059">
    <property type="entry name" value="SBP"/>
</dbReference>